<dbReference type="Pfam" id="PF00990">
    <property type="entry name" value="GGDEF"/>
    <property type="match status" value="1"/>
</dbReference>
<proteinExistence type="predicted"/>
<dbReference type="PROSITE" id="PS50887">
    <property type="entry name" value="GGDEF"/>
    <property type="match status" value="1"/>
</dbReference>
<keyword evidence="4" id="KW-0808">Transferase</keyword>
<accession>A0ABU8EUM8</accession>
<comment type="catalytic activity">
    <reaction evidence="2">
        <text>2 GTP = 3',3'-c-di-GMP + 2 diphosphate</text>
        <dbReference type="Rhea" id="RHEA:24898"/>
        <dbReference type="ChEBI" id="CHEBI:33019"/>
        <dbReference type="ChEBI" id="CHEBI:37565"/>
        <dbReference type="ChEBI" id="CHEBI:58805"/>
        <dbReference type="EC" id="2.7.7.65"/>
    </reaction>
</comment>
<evidence type="ECO:0000313" key="4">
    <source>
        <dbReference type="EMBL" id="MEI4550669.1"/>
    </source>
</evidence>
<dbReference type="Proteomes" id="UP001382455">
    <property type="component" value="Unassembled WGS sequence"/>
</dbReference>
<organism evidence="4 5">
    <name type="scientific">Pseudoalteromonas spongiae</name>
    <dbReference type="NCBI Taxonomy" id="298657"/>
    <lineage>
        <taxon>Bacteria</taxon>
        <taxon>Pseudomonadati</taxon>
        <taxon>Pseudomonadota</taxon>
        <taxon>Gammaproteobacteria</taxon>
        <taxon>Alteromonadales</taxon>
        <taxon>Pseudoalteromonadaceae</taxon>
        <taxon>Pseudoalteromonas</taxon>
    </lineage>
</organism>
<dbReference type="CDD" id="cd01949">
    <property type="entry name" value="GGDEF"/>
    <property type="match status" value="1"/>
</dbReference>
<gene>
    <name evidence="4" type="ORF">WAE96_13445</name>
</gene>
<keyword evidence="5" id="KW-1185">Reference proteome</keyword>
<name>A0ABU8EUM8_9GAMM</name>
<dbReference type="InterPro" id="IPR000160">
    <property type="entry name" value="GGDEF_dom"/>
</dbReference>
<dbReference type="EC" id="2.7.7.65" evidence="1"/>
<dbReference type="SUPFAM" id="SSF55073">
    <property type="entry name" value="Nucleotide cyclase"/>
    <property type="match status" value="1"/>
</dbReference>
<dbReference type="InterPro" id="IPR029787">
    <property type="entry name" value="Nucleotide_cyclase"/>
</dbReference>
<keyword evidence="4" id="KW-0548">Nucleotidyltransferase</keyword>
<feature type="domain" description="GGDEF" evidence="3">
    <location>
        <begin position="200"/>
        <end position="336"/>
    </location>
</feature>
<dbReference type="InterPro" id="IPR050469">
    <property type="entry name" value="Diguanylate_Cyclase"/>
</dbReference>
<dbReference type="PANTHER" id="PTHR45138">
    <property type="entry name" value="REGULATORY COMPONENTS OF SENSORY TRANSDUCTION SYSTEM"/>
    <property type="match status" value="1"/>
</dbReference>
<evidence type="ECO:0000259" key="3">
    <source>
        <dbReference type="PROSITE" id="PS50887"/>
    </source>
</evidence>
<comment type="caution">
    <text evidence="4">The sequence shown here is derived from an EMBL/GenBank/DDBJ whole genome shotgun (WGS) entry which is preliminary data.</text>
</comment>
<dbReference type="Gene3D" id="3.30.70.270">
    <property type="match status" value="1"/>
</dbReference>
<reference evidence="4 5" key="1">
    <citation type="submission" date="2023-12" db="EMBL/GenBank/DDBJ databases">
        <title>Friends and Foes: Symbiotic and Algicidal bacterial influence on Karenia brevis blooms.</title>
        <authorList>
            <person name="Fei C."/>
            <person name="Mohamed A.R."/>
            <person name="Booker A."/>
            <person name="Arshad M."/>
            <person name="Klass S."/>
            <person name="Ahn S."/>
            <person name="Gilbert P.M."/>
            <person name="Heil C.A."/>
            <person name="Martinez J.M."/>
            <person name="Amin S.A."/>
        </authorList>
    </citation>
    <scope>NUCLEOTIDE SEQUENCE [LARGE SCALE GENOMIC DNA]</scope>
    <source>
        <strain evidence="4 5">CE15</strain>
    </source>
</reference>
<dbReference type="EMBL" id="JBAWKS010000001">
    <property type="protein sequence ID" value="MEI4550669.1"/>
    <property type="molecule type" value="Genomic_DNA"/>
</dbReference>
<evidence type="ECO:0000256" key="2">
    <source>
        <dbReference type="ARBA" id="ARBA00034247"/>
    </source>
</evidence>
<dbReference type="InterPro" id="IPR043128">
    <property type="entry name" value="Rev_trsase/Diguanyl_cyclase"/>
</dbReference>
<sequence>MKYHDSMAQAQQKMTEVCWFLERYNLPPIPINYHTIYSYISKSHDALCEEIEALLAADEKLDSYILENLFSRYLSEHDSSQKQLVKGVSETIDIMDNSVDQSSDSVNKYIATLDSSLVAIDDADISEAKQLIADLIDASYELKGSQQHVHESLLQARQELKNCQQQLQQIEKHRHVDPLTGLYKETYMVDKAAVWAEQGKSLCAIAIDIDDFNDFNEKYGQAVGDVVIGKVAKKIRSYVQDSGLPVRTKGKEFMILLPDVSVQTAKEIAERMRSGVEKLKFISSRSGKRLPTLTVSLGISEMKEKEQDLKQLTASARHSVARAKLQGKNNVFYNTH</sequence>
<evidence type="ECO:0000256" key="1">
    <source>
        <dbReference type="ARBA" id="ARBA00012528"/>
    </source>
</evidence>
<dbReference type="SMART" id="SM00267">
    <property type="entry name" value="GGDEF"/>
    <property type="match status" value="1"/>
</dbReference>
<dbReference type="PANTHER" id="PTHR45138:SF9">
    <property type="entry name" value="DIGUANYLATE CYCLASE DGCM-RELATED"/>
    <property type="match status" value="1"/>
</dbReference>
<protein>
    <recommendedName>
        <fullName evidence="1">diguanylate cyclase</fullName>
        <ecNumber evidence="1">2.7.7.65</ecNumber>
    </recommendedName>
</protein>
<evidence type="ECO:0000313" key="5">
    <source>
        <dbReference type="Proteomes" id="UP001382455"/>
    </source>
</evidence>
<dbReference type="NCBIfam" id="TIGR00254">
    <property type="entry name" value="GGDEF"/>
    <property type="match status" value="1"/>
</dbReference>
<dbReference type="RefSeq" id="WP_336435776.1">
    <property type="nucleotide sequence ID" value="NZ_JBAWKS010000001.1"/>
</dbReference>
<dbReference type="GO" id="GO:0052621">
    <property type="term" value="F:diguanylate cyclase activity"/>
    <property type="evidence" value="ECO:0007669"/>
    <property type="project" value="UniProtKB-EC"/>
</dbReference>